<name>A0A3Q7JLC7_SOLLC</name>
<organism evidence="2">
    <name type="scientific">Solanum lycopersicum</name>
    <name type="common">Tomato</name>
    <name type="synonym">Lycopersicon esculentum</name>
    <dbReference type="NCBI Taxonomy" id="4081"/>
    <lineage>
        <taxon>Eukaryota</taxon>
        <taxon>Viridiplantae</taxon>
        <taxon>Streptophyta</taxon>
        <taxon>Embryophyta</taxon>
        <taxon>Tracheophyta</taxon>
        <taxon>Spermatophyta</taxon>
        <taxon>Magnoliopsida</taxon>
        <taxon>eudicotyledons</taxon>
        <taxon>Gunneridae</taxon>
        <taxon>Pentapetalae</taxon>
        <taxon>asterids</taxon>
        <taxon>lamiids</taxon>
        <taxon>Solanales</taxon>
        <taxon>Solanaceae</taxon>
        <taxon>Solanoideae</taxon>
        <taxon>Solaneae</taxon>
        <taxon>Solanum</taxon>
        <taxon>Solanum subgen. Lycopersicon</taxon>
    </lineage>
</organism>
<sequence length="96" mass="10191">MARSLACDGRPTTACDPDGGGVGGDGGGATSSCCCVTLWYANHYCCRPANAGGFDHLPSVGEDRMRWYDRGRVLWAPTGRWIGGGFNDIGVRDSYI</sequence>
<feature type="region of interest" description="Disordered" evidence="1">
    <location>
        <begin position="1"/>
        <end position="21"/>
    </location>
</feature>
<proteinExistence type="predicted"/>
<evidence type="ECO:0000313" key="2">
    <source>
        <dbReference type="EnsemblPlants" id="Solyc11g030640.1.1.1"/>
    </source>
</evidence>
<dbReference type="PaxDb" id="4081-Solyc11g030640.1.1"/>
<dbReference type="Proteomes" id="UP000004994">
    <property type="component" value="Chromosome 11"/>
</dbReference>
<protein>
    <submittedName>
        <fullName evidence="2">Uncharacterized protein</fullName>
    </submittedName>
</protein>
<dbReference type="InParanoid" id="A0A3Q7JLC7"/>
<evidence type="ECO:0000313" key="3">
    <source>
        <dbReference type="Proteomes" id="UP000004994"/>
    </source>
</evidence>
<dbReference type="AlphaFoldDB" id="A0A3Q7JLC7"/>
<reference evidence="2" key="1">
    <citation type="journal article" date="2012" name="Nature">
        <title>The tomato genome sequence provides insights into fleshy fruit evolution.</title>
        <authorList>
            <consortium name="Tomato Genome Consortium"/>
        </authorList>
    </citation>
    <scope>NUCLEOTIDE SEQUENCE [LARGE SCALE GENOMIC DNA]</scope>
    <source>
        <strain evidence="2">cv. Heinz 1706</strain>
    </source>
</reference>
<evidence type="ECO:0000256" key="1">
    <source>
        <dbReference type="SAM" id="MobiDB-lite"/>
    </source>
</evidence>
<dbReference type="EnsemblPlants" id="Solyc11g030640.1.1">
    <property type="protein sequence ID" value="Solyc11g030640.1.1.1"/>
    <property type="gene ID" value="Solyc11g030640.1"/>
</dbReference>
<dbReference type="Gramene" id="Solyc11g030640.1.1">
    <property type="protein sequence ID" value="Solyc11g030640.1.1.1"/>
    <property type="gene ID" value="Solyc11g030640.1"/>
</dbReference>
<keyword evidence="3" id="KW-1185">Reference proteome</keyword>
<reference evidence="2" key="2">
    <citation type="submission" date="2019-01" db="UniProtKB">
        <authorList>
            <consortium name="EnsemblPlants"/>
        </authorList>
    </citation>
    <scope>IDENTIFICATION</scope>
    <source>
        <strain evidence="2">cv. Heinz 1706</strain>
    </source>
</reference>
<accession>A0A3Q7JLC7</accession>